<comment type="caution">
    <text evidence="2">The sequence shown here is derived from an EMBL/GenBank/DDBJ whole genome shotgun (WGS) entry which is preliminary data.</text>
</comment>
<feature type="transmembrane region" description="Helical" evidence="1">
    <location>
        <begin position="12"/>
        <end position="32"/>
    </location>
</feature>
<reference evidence="2 3" key="1">
    <citation type="journal article" date="2020" name="Genomics">
        <title>Complete, high-quality genomes from long-read metagenomic sequencing of two wolf lichen thalli reveals enigmatic genome architecture.</title>
        <authorList>
            <person name="McKenzie S.K."/>
            <person name="Walston R.F."/>
            <person name="Allen J.L."/>
        </authorList>
    </citation>
    <scope>NUCLEOTIDE SEQUENCE [LARGE SCALE GENOMIC DNA]</scope>
    <source>
        <strain evidence="2">WasteWater2</strain>
    </source>
</reference>
<dbReference type="InterPro" id="IPR036396">
    <property type="entry name" value="Cyt_P450_sf"/>
</dbReference>
<dbReference type="RefSeq" id="XP_037165379.1">
    <property type="nucleotide sequence ID" value="XM_037307570.1"/>
</dbReference>
<dbReference type="SUPFAM" id="SSF48264">
    <property type="entry name" value="Cytochrome P450"/>
    <property type="match status" value="1"/>
</dbReference>
<dbReference type="EMBL" id="JACCJC010000021">
    <property type="protein sequence ID" value="KAF6236027.1"/>
    <property type="molecule type" value="Genomic_DNA"/>
</dbReference>
<evidence type="ECO:0000313" key="3">
    <source>
        <dbReference type="Proteomes" id="UP000578531"/>
    </source>
</evidence>
<keyword evidence="1" id="KW-0472">Membrane</keyword>
<sequence>MDFLMWLSNGNSMPFIPIFALVFLGILSFLYFRAFGGLLGQISGPFDARFSRLWMIQHSWQGNMHKRMLELRKRYENHVRTGPNEVSVADLSAIKKIYTAGTKFSKSIRYGLFQGHRKFDLSAERNECIHSSQRRLVSQIYSMEALKDLEQYVDDAVVHFSRKMQDRLG</sequence>
<protein>
    <submittedName>
        <fullName evidence="2">Uncharacterized protein</fullName>
    </submittedName>
</protein>
<dbReference type="OrthoDB" id="3934656at2759"/>
<proteinExistence type="predicted"/>
<dbReference type="GO" id="GO:0016705">
    <property type="term" value="F:oxidoreductase activity, acting on paired donors, with incorporation or reduction of molecular oxygen"/>
    <property type="evidence" value="ECO:0007669"/>
    <property type="project" value="InterPro"/>
</dbReference>
<keyword evidence="1" id="KW-0812">Transmembrane</keyword>
<evidence type="ECO:0000313" key="2">
    <source>
        <dbReference type="EMBL" id="KAF6236027.1"/>
    </source>
</evidence>
<keyword evidence="1" id="KW-1133">Transmembrane helix</keyword>
<dbReference type="GeneID" id="59287317"/>
<organism evidence="2 3">
    <name type="scientific">Letharia columbiana</name>
    <dbReference type="NCBI Taxonomy" id="112416"/>
    <lineage>
        <taxon>Eukaryota</taxon>
        <taxon>Fungi</taxon>
        <taxon>Dikarya</taxon>
        <taxon>Ascomycota</taxon>
        <taxon>Pezizomycotina</taxon>
        <taxon>Lecanoromycetes</taxon>
        <taxon>OSLEUM clade</taxon>
        <taxon>Lecanoromycetidae</taxon>
        <taxon>Lecanorales</taxon>
        <taxon>Lecanorineae</taxon>
        <taxon>Parmeliaceae</taxon>
        <taxon>Letharia</taxon>
    </lineage>
</organism>
<gene>
    <name evidence="2" type="ORF">HO173_005655</name>
</gene>
<dbReference type="GO" id="GO:0004497">
    <property type="term" value="F:monooxygenase activity"/>
    <property type="evidence" value="ECO:0007669"/>
    <property type="project" value="InterPro"/>
</dbReference>
<evidence type="ECO:0000256" key="1">
    <source>
        <dbReference type="SAM" id="Phobius"/>
    </source>
</evidence>
<dbReference type="Proteomes" id="UP000578531">
    <property type="component" value="Unassembled WGS sequence"/>
</dbReference>
<dbReference type="AlphaFoldDB" id="A0A8H6FWI7"/>
<dbReference type="GO" id="GO:0020037">
    <property type="term" value="F:heme binding"/>
    <property type="evidence" value="ECO:0007669"/>
    <property type="project" value="InterPro"/>
</dbReference>
<dbReference type="GO" id="GO:0005506">
    <property type="term" value="F:iron ion binding"/>
    <property type="evidence" value="ECO:0007669"/>
    <property type="project" value="InterPro"/>
</dbReference>
<name>A0A8H6FWI7_9LECA</name>
<accession>A0A8H6FWI7</accession>
<keyword evidence="3" id="KW-1185">Reference proteome</keyword>
<dbReference type="Gene3D" id="1.10.630.10">
    <property type="entry name" value="Cytochrome P450"/>
    <property type="match status" value="1"/>
</dbReference>